<gene>
    <name evidence="9" type="ORF">ISQ19_01010</name>
</gene>
<protein>
    <submittedName>
        <fullName evidence="9">CoA pyrophosphatase</fullName>
    </submittedName>
</protein>
<accession>A0A937HGP4</accession>
<evidence type="ECO:0000256" key="5">
    <source>
        <dbReference type="ARBA" id="ARBA00022842"/>
    </source>
</evidence>
<evidence type="ECO:0000256" key="2">
    <source>
        <dbReference type="ARBA" id="ARBA00001946"/>
    </source>
</evidence>
<dbReference type="InterPro" id="IPR000086">
    <property type="entry name" value="NUDIX_hydrolase_dom"/>
</dbReference>
<dbReference type="InterPro" id="IPR045121">
    <property type="entry name" value="CoAse"/>
</dbReference>
<dbReference type="AlphaFoldDB" id="A0A937HGP4"/>
<comment type="caution">
    <text evidence="9">The sequence shown here is derived from an EMBL/GenBank/DDBJ whole genome shotgun (WGS) entry which is preliminary data.</text>
</comment>
<evidence type="ECO:0000256" key="1">
    <source>
        <dbReference type="ARBA" id="ARBA00001936"/>
    </source>
</evidence>
<keyword evidence="3" id="KW-0479">Metal-binding</keyword>
<comment type="cofactor">
    <cofactor evidence="1">
        <name>Mn(2+)</name>
        <dbReference type="ChEBI" id="CHEBI:29035"/>
    </cofactor>
</comment>
<evidence type="ECO:0000256" key="3">
    <source>
        <dbReference type="ARBA" id="ARBA00022723"/>
    </source>
</evidence>
<reference evidence="9" key="1">
    <citation type="submission" date="2020-10" db="EMBL/GenBank/DDBJ databases">
        <title>Microbiome of the Black Sea water column analyzed by genome centric metagenomics.</title>
        <authorList>
            <person name="Cabello-Yeves P.J."/>
            <person name="Callieri C."/>
            <person name="Picazo A."/>
            <person name="Mehrshad M."/>
            <person name="Haro-Moreno J.M."/>
            <person name="Roda-Garcia J."/>
            <person name="Dzembekova N."/>
            <person name="Slabakova V."/>
            <person name="Slabakova N."/>
            <person name="Moncheva S."/>
            <person name="Rodriguez-Valera F."/>
        </authorList>
    </citation>
    <scope>NUCLEOTIDE SEQUENCE</scope>
    <source>
        <strain evidence="9">BS307-5m-G5</strain>
    </source>
</reference>
<feature type="domain" description="Nudix hydrolase" evidence="8">
    <location>
        <begin position="50"/>
        <end position="187"/>
    </location>
</feature>
<dbReference type="EMBL" id="JADHOK010000006">
    <property type="protein sequence ID" value="MBL6761260.1"/>
    <property type="molecule type" value="Genomic_DNA"/>
</dbReference>
<name>A0A937HGP4_9PROT</name>
<evidence type="ECO:0000313" key="10">
    <source>
        <dbReference type="Proteomes" id="UP000785783"/>
    </source>
</evidence>
<dbReference type="Gene3D" id="3.90.79.10">
    <property type="entry name" value="Nucleoside Triphosphate Pyrophosphohydrolase"/>
    <property type="match status" value="1"/>
</dbReference>
<dbReference type="PROSITE" id="PS51462">
    <property type="entry name" value="NUDIX"/>
    <property type="match status" value="1"/>
</dbReference>
<keyword evidence="4" id="KW-0378">Hydrolase</keyword>
<dbReference type="InterPro" id="IPR015797">
    <property type="entry name" value="NUDIX_hydrolase-like_dom_sf"/>
</dbReference>
<evidence type="ECO:0000313" key="9">
    <source>
        <dbReference type="EMBL" id="MBL6761260.1"/>
    </source>
</evidence>
<dbReference type="Proteomes" id="UP000785783">
    <property type="component" value="Unassembled WGS sequence"/>
</dbReference>
<evidence type="ECO:0000259" key="8">
    <source>
        <dbReference type="PROSITE" id="PS51462"/>
    </source>
</evidence>
<dbReference type="GO" id="GO:0010945">
    <property type="term" value="F:coenzyme A diphosphatase activity"/>
    <property type="evidence" value="ECO:0007669"/>
    <property type="project" value="InterPro"/>
</dbReference>
<comment type="cofactor">
    <cofactor evidence="2">
        <name>Mg(2+)</name>
        <dbReference type="ChEBI" id="CHEBI:18420"/>
    </cofactor>
</comment>
<sequence>MNYRAKLQSIVSSELPPPDQISGPNLAGQLRDERVEHQLSEAEIDEINKDLRLAAVLVPLVEHADEPSILLTRRADHLEKHSGQVAFPGGKVEDSDESPIATALRETEEEIGLDPRHVEIAGVLDTYQTGTGFVILPVVGFVRPGFTLSPDANEVADVFEVPAHIALTEANWKTDSGEWKGRMWKFYSMDYQGYNIWGATAGMLMHMSRRIAE</sequence>
<evidence type="ECO:0000256" key="6">
    <source>
        <dbReference type="ARBA" id="ARBA00023211"/>
    </source>
</evidence>
<dbReference type="PANTHER" id="PTHR12992:SF11">
    <property type="entry name" value="MITOCHONDRIAL COENZYME A DIPHOSPHATASE NUDT8"/>
    <property type="match status" value="1"/>
</dbReference>
<dbReference type="SUPFAM" id="SSF55811">
    <property type="entry name" value="Nudix"/>
    <property type="match status" value="1"/>
</dbReference>
<keyword evidence="6" id="KW-0464">Manganese</keyword>
<proteinExistence type="predicted"/>
<dbReference type="Pfam" id="PF00293">
    <property type="entry name" value="NUDIX"/>
    <property type="match status" value="1"/>
</dbReference>
<evidence type="ECO:0000256" key="7">
    <source>
        <dbReference type="SAM" id="MobiDB-lite"/>
    </source>
</evidence>
<dbReference type="NCBIfam" id="NF007980">
    <property type="entry name" value="PRK10707.1"/>
    <property type="match status" value="1"/>
</dbReference>
<feature type="region of interest" description="Disordered" evidence="7">
    <location>
        <begin position="7"/>
        <end position="26"/>
    </location>
</feature>
<dbReference type="GO" id="GO:0046872">
    <property type="term" value="F:metal ion binding"/>
    <property type="evidence" value="ECO:0007669"/>
    <property type="project" value="UniProtKB-KW"/>
</dbReference>
<keyword evidence="5" id="KW-0460">Magnesium</keyword>
<dbReference type="PANTHER" id="PTHR12992">
    <property type="entry name" value="NUDIX HYDROLASE"/>
    <property type="match status" value="1"/>
</dbReference>
<evidence type="ECO:0000256" key="4">
    <source>
        <dbReference type="ARBA" id="ARBA00022801"/>
    </source>
</evidence>
<dbReference type="CDD" id="cd03426">
    <property type="entry name" value="NUDIX_CoAse_Nudt7"/>
    <property type="match status" value="1"/>
</dbReference>
<organism evidence="9 10">
    <name type="scientific">PS1 clade bacterium</name>
    <dbReference type="NCBI Taxonomy" id="2175152"/>
    <lineage>
        <taxon>Bacteria</taxon>
        <taxon>Pseudomonadati</taxon>
        <taxon>Pseudomonadota</taxon>
        <taxon>Alphaproteobacteria</taxon>
        <taxon>PS1 clade</taxon>
    </lineage>
</organism>